<accession>A0A1F6T9R4</accession>
<feature type="chain" id="PRO_5009526624" description="Outer membrane protein beta-barrel domain-containing protein" evidence="1">
    <location>
        <begin position="39"/>
        <end position="293"/>
    </location>
</feature>
<dbReference type="Proteomes" id="UP000177925">
    <property type="component" value="Unassembled WGS sequence"/>
</dbReference>
<feature type="signal peptide" evidence="1">
    <location>
        <begin position="1"/>
        <end position="38"/>
    </location>
</feature>
<proteinExistence type="predicted"/>
<dbReference type="EMBL" id="MFSS01000114">
    <property type="protein sequence ID" value="OGI41852.1"/>
    <property type="molecule type" value="Genomic_DNA"/>
</dbReference>
<organism evidence="2 3">
    <name type="scientific">Candidatus Muproteobacteria bacterium RBG_16_64_11</name>
    <dbReference type="NCBI Taxonomy" id="1817758"/>
    <lineage>
        <taxon>Bacteria</taxon>
        <taxon>Pseudomonadati</taxon>
        <taxon>Pseudomonadota</taxon>
        <taxon>Candidatus Muproteobacteria</taxon>
    </lineage>
</organism>
<dbReference type="AlphaFoldDB" id="A0A1F6T9R4"/>
<comment type="caution">
    <text evidence="2">The sequence shown here is derived from an EMBL/GenBank/DDBJ whole genome shotgun (WGS) entry which is preliminary data.</text>
</comment>
<evidence type="ECO:0008006" key="4">
    <source>
        <dbReference type="Google" id="ProtNLM"/>
    </source>
</evidence>
<reference evidence="2 3" key="1">
    <citation type="journal article" date="2016" name="Nat. Commun.">
        <title>Thousands of microbial genomes shed light on interconnected biogeochemical processes in an aquifer system.</title>
        <authorList>
            <person name="Anantharaman K."/>
            <person name="Brown C.T."/>
            <person name="Hug L.A."/>
            <person name="Sharon I."/>
            <person name="Castelle C.J."/>
            <person name="Probst A.J."/>
            <person name="Thomas B.C."/>
            <person name="Singh A."/>
            <person name="Wilkins M.J."/>
            <person name="Karaoz U."/>
            <person name="Brodie E.L."/>
            <person name="Williams K.H."/>
            <person name="Hubbard S.S."/>
            <person name="Banfield J.F."/>
        </authorList>
    </citation>
    <scope>NUCLEOTIDE SEQUENCE [LARGE SCALE GENOMIC DNA]</scope>
</reference>
<evidence type="ECO:0000313" key="2">
    <source>
        <dbReference type="EMBL" id="OGI41852.1"/>
    </source>
</evidence>
<evidence type="ECO:0000256" key="1">
    <source>
        <dbReference type="SAM" id="SignalP"/>
    </source>
</evidence>
<sequence>MRRNKVGHKNIKEPFDMRTGKLSSALFFLLGIAAAAQATDTTQATDTSQVSIQFGLQDFRWREFRDTGERLLQETGERFSIGAAYDNFRREGAGVLYSVNGAIYLGRVNYDGQTQSGIPATTDVDYYGVNIEALGGYRFGRRIGLDAFGGLGLDDWLRSINDGRTTSGTVAYGYDEYYTVLYGKAGLGFFQLLNGWRYTLQGGVKLPLVTSQYVDLGSGATLHPGLKPSVFTNFQIDFGSGRHDRLGLALHYDSYRFSESDPELLTDGSSTYLVVQPRSHMDVYGLRLGYYFL</sequence>
<keyword evidence="1" id="KW-0732">Signal</keyword>
<gene>
    <name evidence="2" type="ORF">A2150_07520</name>
</gene>
<evidence type="ECO:0000313" key="3">
    <source>
        <dbReference type="Proteomes" id="UP000177925"/>
    </source>
</evidence>
<name>A0A1F6T9R4_9PROT</name>
<protein>
    <recommendedName>
        <fullName evidence="4">Outer membrane protein beta-barrel domain-containing protein</fullName>
    </recommendedName>
</protein>